<dbReference type="EMBL" id="JAOVQM010000010">
    <property type="protein sequence ID" value="MCV2232807.1"/>
    <property type="molecule type" value="Genomic_DNA"/>
</dbReference>
<name>A0ABT2Y7S8_9MOLU</name>
<dbReference type="SUPFAM" id="SSF51658">
    <property type="entry name" value="Xylose isomerase-like"/>
    <property type="match status" value="1"/>
</dbReference>
<dbReference type="Proteomes" id="UP001177160">
    <property type="component" value="Unassembled WGS sequence"/>
</dbReference>
<dbReference type="RefSeq" id="WP_263608996.1">
    <property type="nucleotide sequence ID" value="NZ_JAOVQM010000010.1"/>
</dbReference>
<dbReference type="InterPro" id="IPR036237">
    <property type="entry name" value="Xyl_isomerase-like_sf"/>
</dbReference>
<reference evidence="1" key="1">
    <citation type="submission" date="2022-09" db="EMBL/GenBank/DDBJ databases">
        <title>Novel Mycoplasma species identified in domestic and wild animals.</title>
        <authorList>
            <person name="Volokhov D.V."/>
            <person name="Furtak V.A."/>
            <person name="Zagorodnyaya T.A."/>
        </authorList>
    </citation>
    <scope>NUCLEOTIDE SEQUENCE</scope>
    <source>
        <strain evidence="1">Oakley</strain>
    </source>
</reference>
<comment type="caution">
    <text evidence="1">The sequence shown here is derived from an EMBL/GenBank/DDBJ whole genome shotgun (WGS) entry which is preliminary data.</text>
</comment>
<accession>A0ABT2Y7S8</accession>
<protein>
    <submittedName>
        <fullName evidence="1">Uncharacterized protein</fullName>
    </submittedName>
</protein>
<proteinExistence type="predicted"/>
<keyword evidence="2" id="KW-1185">Reference proteome</keyword>
<evidence type="ECO:0000313" key="2">
    <source>
        <dbReference type="Proteomes" id="UP001177160"/>
    </source>
</evidence>
<evidence type="ECO:0000313" key="1">
    <source>
        <dbReference type="EMBL" id="MCV2232807.1"/>
    </source>
</evidence>
<gene>
    <name evidence="1" type="ORF">N7548_08245</name>
</gene>
<organism evidence="1 2">
    <name type="scientific">Paracholeplasma manati</name>
    <dbReference type="NCBI Taxonomy" id="591373"/>
    <lineage>
        <taxon>Bacteria</taxon>
        <taxon>Bacillati</taxon>
        <taxon>Mycoplasmatota</taxon>
        <taxon>Mollicutes</taxon>
        <taxon>Acholeplasmatales</taxon>
        <taxon>Acholeplasmataceae</taxon>
        <taxon>Paracholeplasma</taxon>
    </lineage>
</organism>
<sequence length="289" mass="33862">MSLTGYFDQKFHSIDAQLDLYNELDIKLLSMRYFDEQTLLNVDVNVLKSLPIRLKKDKLSLQIIDSMYRYHLSTINKNDLTLLFQNAETLGTKYLILTLPSLDSFDVQHDLLVEHIKYLMDETKKKHFELVFAIPLGYAVGQVAYLINEIKQIKFVFDPAIVHQLGSSVTTSYRILKNNTQIIRIYDIEKDGQPYLLGFGVANIIDVLKKANRDKFKGLYLMDNNLLDYIENRQEVYQQKKFLGLFSKNKKEKIHYQRMDQKLHITPDQALSMTDMHKIFITVIKKVIE</sequence>